<protein>
    <submittedName>
        <fullName evidence="1">Histidine kinase</fullName>
    </submittedName>
</protein>
<dbReference type="SUPFAM" id="SSF53335">
    <property type="entry name" value="S-adenosyl-L-methionine-dependent methyltransferases"/>
    <property type="match status" value="1"/>
</dbReference>
<name>A0A4Q0XYU6_9BACT</name>
<dbReference type="AlphaFoldDB" id="A0A4Q0XYU6"/>
<dbReference type="Pfam" id="PF10294">
    <property type="entry name" value="Methyltransf_16"/>
    <property type="match status" value="1"/>
</dbReference>
<dbReference type="GO" id="GO:0016301">
    <property type="term" value="F:kinase activity"/>
    <property type="evidence" value="ECO:0007669"/>
    <property type="project" value="UniProtKB-KW"/>
</dbReference>
<proteinExistence type="predicted"/>
<dbReference type="CDD" id="cd02440">
    <property type="entry name" value="AdoMet_MTases"/>
    <property type="match status" value="1"/>
</dbReference>
<evidence type="ECO:0000313" key="2">
    <source>
        <dbReference type="Proteomes" id="UP000290191"/>
    </source>
</evidence>
<reference evidence="1 2" key="1">
    <citation type="submission" date="2017-10" db="EMBL/GenBank/DDBJ databases">
        <title>Genomics of the genus Arcobacter.</title>
        <authorList>
            <person name="Perez-Cataluna A."/>
            <person name="Figueras M.J."/>
        </authorList>
    </citation>
    <scope>NUCLEOTIDE SEQUENCE [LARGE SCALE GENOMIC DNA]</scope>
    <source>
        <strain evidence="1 2">DSM 24636</strain>
    </source>
</reference>
<dbReference type="Gene3D" id="3.40.50.150">
    <property type="entry name" value="Vaccinia Virus protein VP39"/>
    <property type="match status" value="1"/>
</dbReference>
<keyword evidence="2" id="KW-1185">Reference proteome</keyword>
<keyword evidence="1" id="KW-0808">Transferase</keyword>
<dbReference type="STRING" id="877500.GCA_000935065_01847"/>
<dbReference type="EMBL" id="PDKO01000006">
    <property type="protein sequence ID" value="RXJ62857.1"/>
    <property type="molecule type" value="Genomic_DNA"/>
</dbReference>
<organism evidence="1 2">
    <name type="scientific">Halarcobacter anaerophilus</name>
    <dbReference type="NCBI Taxonomy" id="877500"/>
    <lineage>
        <taxon>Bacteria</taxon>
        <taxon>Pseudomonadati</taxon>
        <taxon>Campylobacterota</taxon>
        <taxon>Epsilonproteobacteria</taxon>
        <taxon>Campylobacterales</taxon>
        <taxon>Arcobacteraceae</taxon>
        <taxon>Halarcobacter</taxon>
    </lineage>
</organism>
<dbReference type="RefSeq" id="WP_129082126.1">
    <property type="nucleotide sequence ID" value="NZ_CP041070.1"/>
</dbReference>
<dbReference type="PANTHER" id="PTHR14614">
    <property type="entry name" value="HEPATOCELLULAR CARCINOMA-ASSOCIATED ANTIGEN"/>
    <property type="match status" value="1"/>
</dbReference>
<dbReference type="Proteomes" id="UP000290191">
    <property type="component" value="Unassembled WGS sequence"/>
</dbReference>
<gene>
    <name evidence="1" type="ORF">CRV06_08460</name>
</gene>
<keyword evidence="1" id="KW-0418">Kinase</keyword>
<sequence length="219" mass="25541">MSTIRVKYNTYEFNNIDIHLKTLRDRQQYDSEKEQELNEYGISSATWSLFGVVWPASKVLAHYMENYDVESKRILEIGCGIALTSHLLNSKKADITATDYNPDVESFLNENTKLNHLKKIPFERTSWTDNTDHLGKFDLIVGSDILYERWHIKELSNFINKHAKDKCEIIISDPGRGNHAKFSKTMVSLGFSFMQFKPKKTEEYLSKVFKGQLIKYTRK</sequence>
<accession>A0A4Q0XYU6</accession>
<evidence type="ECO:0000313" key="1">
    <source>
        <dbReference type="EMBL" id="RXJ62857.1"/>
    </source>
</evidence>
<dbReference type="InterPro" id="IPR019410">
    <property type="entry name" value="Methyltransf_16"/>
</dbReference>
<comment type="caution">
    <text evidence="1">The sequence shown here is derived from an EMBL/GenBank/DDBJ whole genome shotgun (WGS) entry which is preliminary data.</text>
</comment>
<dbReference type="InterPro" id="IPR029063">
    <property type="entry name" value="SAM-dependent_MTases_sf"/>
</dbReference>
<dbReference type="OrthoDB" id="264333at2"/>